<dbReference type="Pfam" id="PF00534">
    <property type="entry name" value="Glycos_transf_1"/>
    <property type="match status" value="1"/>
</dbReference>
<feature type="domain" description="Glycosyltransferase subfamily 4-like N-terminal" evidence="2">
    <location>
        <begin position="16"/>
        <end position="174"/>
    </location>
</feature>
<feature type="domain" description="Glycosyl transferase family 1" evidence="1">
    <location>
        <begin position="194"/>
        <end position="300"/>
    </location>
</feature>
<name>A0A3D9CII2_9FLAO</name>
<sequence length="364" mass="41209">MKKINVLHVVNQMNRGGAETLLMNFLRKIDKNRFKFYFLIFNDAKGDYDDEIRSLGGELISIDGGNSLARFYNLYRFLNKNKGKFDIVHSHLLLNDGFQLTAAKLAGIHTRISHSHSTLYKQHMTIVDKAYEFLLKRVIAFSATQKIACGDLAGKYLFSENSDFTIINNSIDLNKFRNIKKQCENYWDAITSHKGLKIIQVGRLTDLKNHKFSLEIVKKLKDLGHEFTFMIVGKGEEREGILEMIGNLNLTDQVILMDVRSDVAELMAGADVLLMPSKFEGFPMVLVESQAVGLQALVSNAVSDETDLGLGLVKFLGIDKADIWVDEIIQCTKQASFSGNVYEVLRKKGFDLNSNIELLEKFYS</sequence>
<dbReference type="InterPro" id="IPR001296">
    <property type="entry name" value="Glyco_trans_1"/>
</dbReference>
<dbReference type="GO" id="GO:0016757">
    <property type="term" value="F:glycosyltransferase activity"/>
    <property type="evidence" value="ECO:0007669"/>
    <property type="project" value="InterPro"/>
</dbReference>
<dbReference type="PANTHER" id="PTHR45947:SF3">
    <property type="entry name" value="SULFOQUINOVOSYL TRANSFERASE SQD2"/>
    <property type="match status" value="1"/>
</dbReference>
<dbReference type="PANTHER" id="PTHR45947">
    <property type="entry name" value="SULFOQUINOVOSYL TRANSFERASE SQD2"/>
    <property type="match status" value="1"/>
</dbReference>
<keyword evidence="3" id="KW-0808">Transferase</keyword>
<dbReference type="RefSeq" id="WP_115962047.1">
    <property type="nucleotide sequence ID" value="NZ_CBCRVL010000012.1"/>
</dbReference>
<reference evidence="3 4" key="1">
    <citation type="journal article" date="2007" name="Int. J. Syst. Evol. Microbiol.">
        <title>Chryseobacterium flavum sp. nov., isolated from polluted soil.</title>
        <authorList>
            <person name="Zhou Y."/>
            <person name="Dong J."/>
            <person name="Wang X."/>
            <person name="Huang X."/>
            <person name="Zhang K.Y."/>
            <person name="Zhang Y.Q."/>
            <person name="Guo Y.F."/>
            <person name="Lai R."/>
            <person name="Li W.J."/>
        </authorList>
    </citation>
    <scope>NUCLEOTIDE SEQUENCE [LARGE SCALE GENOMIC DNA]</scope>
    <source>
        <strain evidence="3 4">KCTC 12877</strain>
    </source>
</reference>
<evidence type="ECO:0000259" key="1">
    <source>
        <dbReference type="Pfam" id="PF00534"/>
    </source>
</evidence>
<accession>A0A3D9CII2</accession>
<evidence type="ECO:0000313" key="4">
    <source>
        <dbReference type="Proteomes" id="UP000256769"/>
    </source>
</evidence>
<dbReference type="Pfam" id="PF13439">
    <property type="entry name" value="Glyco_transf_4"/>
    <property type="match status" value="1"/>
</dbReference>
<dbReference type="Gene3D" id="3.40.50.2000">
    <property type="entry name" value="Glycogen Phosphorylase B"/>
    <property type="match status" value="2"/>
</dbReference>
<organism evidence="3 4">
    <name type="scientific">Chryseobacterium flavum</name>
    <dbReference type="NCBI Taxonomy" id="415851"/>
    <lineage>
        <taxon>Bacteria</taxon>
        <taxon>Pseudomonadati</taxon>
        <taxon>Bacteroidota</taxon>
        <taxon>Flavobacteriia</taxon>
        <taxon>Flavobacteriales</taxon>
        <taxon>Weeksellaceae</taxon>
        <taxon>Chryseobacterium group</taxon>
        <taxon>Chryseobacterium</taxon>
    </lineage>
</organism>
<dbReference type="Proteomes" id="UP000256769">
    <property type="component" value="Unassembled WGS sequence"/>
</dbReference>
<proteinExistence type="predicted"/>
<dbReference type="InterPro" id="IPR050194">
    <property type="entry name" value="Glycosyltransferase_grp1"/>
</dbReference>
<comment type="caution">
    <text evidence="3">The sequence shown here is derived from an EMBL/GenBank/DDBJ whole genome shotgun (WGS) entry which is preliminary data.</text>
</comment>
<evidence type="ECO:0000259" key="2">
    <source>
        <dbReference type="Pfam" id="PF13439"/>
    </source>
</evidence>
<dbReference type="EMBL" id="QNUE01000013">
    <property type="protein sequence ID" value="REC65557.1"/>
    <property type="molecule type" value="Genomic_DNA"/>
</dbReference>
<dbReference type="OrthoDB" id="9811239at2"/>
<dbReference type="AlphaFoldDB" id="A0A3D9CII2"/>
<protein>
    <submittedName>
        <fullName evidence="3">Glycosyltransferase family 1 protein</fullName>
    </submittedName>
</protein>
<dbReference type="SUPFAM" id="SSF53756">
    <property type="entry name" value="UDP-Glycosyltransferase/glycogen phosphorylase"/>
    <property type="match status" value="1"/>
</dbReference>
<keyword evidence="4" id="KW-1185">Reference proteome</keyword>
<gene>
    <name evidence="3" type="ORF">DRF59_15355</name>
</gene>
<dbReference type="InterPro" id="IPR028098">
    <property type="entry name" value="Glyco_trans_4-like_N"/>
</dbReference>
<evidence type="ECO:0000313" key="3">
    <source>
        <dbReference type="EMBL" id="REC65557.1"/>
    </source>
</evidence>